<name>A0A0F8WIL9_9ZZZZ</name>
<organism evidence="1">
    <name type="scientific">marine sediment metagenome</name>
    <dbReference type="NCBI Taxonomy" id="412755"/>
    <lineage>
        <taxon>unclassified sequences</taxon>
        <taxon>metagenomes</taxon>
        <taxon>ecological metagenomes</taxon>
    </lineage>
</organism>
<feature type="non-terminal residue" evidence="1">
    <location>
        <position position="1"/>
    </location>
</feature>
<sequence>VKVEVAVPVAADNFLTFTKCQWKDVIISPAGINSAAIAGIPRVVITKDTFGWLLTRGVGSVVVDTADVAVLVGNGVRAGQDEAGAVSVWDEVGTAEEIDQMPIGHIEYTAGTSGFAQIYLQVE</sequence>
<dbReference type="AlphaFoldDB" id="A0A0F8WIL9"/>
<gene>
    <name evidence="1" type="ORF">LCGC14_3061720</name>
</gene>
<proteinExistence type="predicted"/>
<reference evidence="1" key="1">
    <citation type="journal article" date="2015" name="Nature">
        <title>Complex archaea that bridge the gap between prokaryotes and eukaryotes.</title>
        <authorList>
            <person name="Spang A."/>
            <person name="Saw J.H."/>
            <person name="Jorgensen S.L."/>
            <person name="Zaremba-Niedzwiedzka K."/>
            <person name="Martijn J."/>
            <person name="Lind A.E."/>
            <person name="van Eijk R."/>
            <person name="Schleper C."/>
            <person name="Guy L."/>
            <person name="Ettema T.J."/>
        </authorList>
    </citation>
    <scope>NUCLEOTIDE SEQUENCE</scope>
</reference>
<comment type="caution">
    <text evidence="1">The sequence shown here is derived from an EMBL/GenBank/DDBJ whole genome shotgun (WGS) entry which is preliminary data.</text>
</comment>
<evidence type="ECO:0000313" key="1">
    <source>
        <dbReference type="EMBL" id="KKK56717.1"/>
    </source>
</evidence>
<protein>
    <submittedName>
        <fullName evidence="1">Uncharacterized protein</fullName>
    </submittedName>
</protein>
<accession>A0A0F8WIL9</accession>
<dbReference type="EMBL" id="LAZR01064851">
    <property type="protein sequence ID" value="KKK56717.1"/>
    <property type="molecule type" value="Genomic_DNA"/>
</dbReference>